<gene>
    <name evidence="1" type="ORF">METZ01_LOCUS55395</name>
</gene>
<feature type="non-terminal residue" evidence="1">
    <location>
        <position position="1"/>
    </location>
</feature>
<reference evidence="1" key="1">
    <citation type="submission" date="2018-05" db="EMBL/GenBank/DDBJ databases">
        <authorList>
            <person name="Lanie J.A."/>
            <person name="Ng W.-L."/>
            <person name="Kazmierczak K.M."/>
            <person name="Andrzejewski T.M."/>
            <person name="Davidsen T.M."/>
            <person name="Wayne K.J."/>
            <person name="Tettelin H."/>
            <person name="Glass J.I."/>
            <person name="Rusch D."/>
            <person name="Podicherti R."/>
            <person name="Tsui H.-C.T."/>
            <person name="Winkler M.E."/>
        </authorList>
    </citation>
    <scope>NUCLEOTIDE SEQUENCE</scope>
</reference>
<accession>A0A381SGU8</accession>
<protein>
    <submittedName>
        <fullName evidence="1">Uncharacterized protein</fullName>
    </submittedName>
</protein>
<sequence length="24" mass="2698">VRDSQKADFAITVKESGLKKAWYG</sequence>
<feature type="non-terminal residue" evidence="1">
    <location>
        <position position="24"/>
    </location>
</feature>
<evidence type="ECO:0000313" key="1">
    <source>
        <dbReference type="EMBL" id="SVA02541.1"/>
    </source>
</evidence>
<proteinExistence type="predicted"/>
<name>A0A381SGU8_9ZZZZ</name>
<dbReference type="AlphaFoldDB" id="A0A381SGU8"/>
<organism evidence="1">
    <name type="scientific">marine metagenome</name>
    <dbReference type="NCBI Taxonomy" id="408172"/>
    <lineage>
        <taxon>unclassified sequences</taxon>
        <taxon>metagenomes</taxon>
        <taxon>ecological metagenomes</taxon>
    </lineage>
</organism>
<dbReference type="EMBL" id="UINC01003015">
    <property type="protein sequence ID" value="SVA02541.1"/>
    <property type="molecule type" value="Genomic_DNA"/>
</dbReference>